<evidence type="ECO:0000256" key="8">
    <source>
        <dbReference type="ARBA" id="ARBA00022898"/>
    </source>
</evidence>
<dbReference type="EC" id="4.2.3.1" evidence="4 11"/>
<dbReference type="InterPro" id="IPR000634">
    <property type="entry name" value="Ser/Thr_deHydtase_PyrdxlP-BS"/>
</dbReference>
<sequence>MYHLECIECGKRYTESDVVYTCGECNGLLDVIYDYSTIELDMNKLKKQCPSVWKYREILPIDETQEPISIEEGGTPLYRCDRLADKIGIKGLYVKHEGLNPTGSFKDRGMTVGVSKAIELGMKTVACASTGNTSASLGIYGARAGIPAVVLLPEGKVALGKVAQALMHGAKVLSVRGNFDEALVLVRQLCDDEKFYLLNSVNPYRLEGQKTIGFEIIDQLGFNVPERVVLPVGNAGNITAIYKGFKEFMNIGITDKVPRMTGIQSEGAAPIVDAYRNGRDDITPEKNPDTIATAIRIGNPVNAKKALKAIYESNGMADTVTDDEIVQAQRDLAQLEGIGVEPASASSVAGLKKLVNDGIIGKDETVVCVTTGHLLKDPQEVVDVCPKPVVVDATMESIRNAVFSDK</sequence>
<proteinExistence type="inferred from homology"/>
<dbReference type="InterPro" id="IPR026260">
    <property type="entry name" value="Thr_Synthase_bac/arc"/>
</dbReference>
<dbReference type="KEGG" id="mev:Metev_1932"/>
<dbReference type="FunFam" id="3.40.50.1100:FF:000013">
    <property type="entry name" value="Threonine synthase"/>
    <property type="match status" value="1"/>
</dbReference>
<dbReference type="Gene3D" id="3.40.50.1100">
    <property type="match status" value="2"/>
</dbReference>
<feature type="domain" description="Tryptophan synthase beta chain-like PALP" evidence="15">
    <location>
        <begin position="69"/>
        <end position="372"/>
    </location>
</feature>
<name>D7EA91_METEZ</name>
<keyword evidence="7 12" id="KW-0791">Threonine biosynthesis</keyword>
<feature type="binding site" evidence="13">
    <location>
        <begin position="233"/>
        <end position="237"/>
    </location>
    <ligand>
        <name>pyridoxal 5'-phosphate</name>
        <dbReference type="ChEBI" id="CHEBI:597326"/>
    </ligand>
</feature>
<gene>
    <name evidence="16" type="ordered locus">Metev_1932</name>
</gene>
<feature type="binding site" evidence="13">
    <location>
        <position position="132"/>
    </location>
    <ligand>
        <name>pyridoxal 5'-phosphate</name>
        <dbReference type="ChEBI" id="CHEBI:597326"/>
    </ligand>
</feature>
<evidence type="ECO:0000256" key="5">
    <source>
        <dbReference type="ARBA" id="ARBA00018679"/>
    </source>
</evidence>
<evidence type="ECO:0000256" key="12">
    <source>
        <dbReference type="PIRNR" id="PIRNR038945"/>
    </source>
</evidence>
<comment type="function">
    <text evidence="12">Catalyzes the gamma-elimination of phosphate from L-phosphohomoserine and the beta-addition of water to produce L-threonine.</text>
</comment>
<evidence type="ECO:0000256" key="14">
    <source>
        <dbReference type="PIRSR" id="PIRSR038945-2"/>
    </source>
</evidence>
<comment type="similarity">
    <text evidence="3 12">Belongs to the threonine synthase family.</text>
</comment>
<organism evidence="16 17">
    <name type="scientific">Methanohalobium evestigatum (strain ATCC BAA-1072 / DSM 3721 / NBRC 107634 / OCM 161 / Z-7303)</name>
    <dbReference type="NCBI Taxonomy" id="644295"/>
    <lineage>
        <taxon>Archaea</taxon>
        <taxon>Methanobacteriati</taxon>
        <taxon>Methanobacteriota</taxon>
        <taxon>Stenosarchaea group</taxon>
        <taxon>Methanomicrobia</taxon>
        <taxon>Methanosarcinales</taxon>
        <taxon>Methanosarcinaceae</taxon>
        <taxon>Methanohalobium</taxon>
    </lineage>
</organism>
<evidence type="ECO:0000256" key="3">
    <source>
        <dbReference type="ARBA" id="ARBA00005517"/>
    </source>
</evidence>
<dbReference type="PIRSF" id="PIRSF038945">
    <property type="entry name" value="Thr_synthase"/>
    <property type="match status" value="1"/>
</dbReference>
<evidence type="ECO:0000256" key="4">
    <source>
        <dbReference type="ARBA" id="ARBA00013028"/>
    </source>
</evidence>
<evidence type="ECO:0000256" key="10">
    <source>
        <dbReference type="ARBA" id="ARBA00049144"/>
    </source>
</evidence>
<dbReference type="CDD" id="cd01563">
    <property type="entry name" value="Thr-synth_1"/>
    <property type="match status" value="1"/>
</dbReference>
<dbReference type="PANTHER" id="PTHR48078">
    <property type="entry name" value="THREONINE DEHYDRATASE, MITOCHONDRIAL-RELATED"/>
    <property type="match status" value="1"/>
</dbReference>
<dbReference type="InterPro" id="IPR036052">
    <property type="entry name" value="TrpB-like_PALP_sf"/>
</dbReference>
<dbReference type="SUPFAM" id="SSF53686">
    <property type="entry name" value="Tryptophan synthase beta subunit-like PLP-dependent enzymes"/>
    <property type="match status" value="1"/>
</dbReference>
<dbReference type="GO" id="GO:0009097">
    <property type="term" value="P:isoleucine biosynthetic process"/>
    <property type="evidence" value="ECO:0007669"/>
    <property type="project" value="TreeGrafter"/>
</dbReference>
<feature type="modified residue" description="N6-(pyridoxal phosphate)lysine" evidence="14">
    <location>
        <position position="106"/>
    </location>
</feature>
<evidence type="ECO:0000256" key="2">
    <source>
        <dbReference type="ARBA" id="ARBA00004979"/>
    </source>
</evidence>
<dbReference type="HOGENOM" id="CLU_028142_4_1_2"/>
<dbReference type="PANTHER" id="PTHR48078:SF6">
    <property type="entry name" value="L-THREONINE DEHYDRATASE CATABOLIC TDCB"/>
    <property type="match status" value="1"/>
</dbReference>
<comment type="catalytic activity">
    <reaction evidence="10 12">
        <text>O-phospho-L-homoserine + H2O = L-threonine + phosphate</text>
        <dbReference type="Rhea" id="RHEA:10840"/>
        <dbReference type="ChEBI" id="CHEBI:15377"/>
        <dbReference type="ChEBI" id="CHEBI:43474"/>
        <dbReference type="ChEBI" id="CHEBI:57590"/>
        <dbReference type="ChEBI" id="CHEBI:57926"/>
        <dbReference type="EC" id="4.2.3.1"/>
    </reaction>
</comment>
<comment type="cofactor">
    <cofactor evidence="1 12 13">
        <name>pyridoxal 5'-phosphate</name>
        <dbReference type="ChEBI" id="CHEBI:597326"/>
    </cofactor>
</comment>
<dbReference type="InterPro" id="IPR004450">
    <property type="entry name" value="Thr_synthase-like"/>
</dbReference>
<dbReference type="PROSITE" id="PS00165">
    <property type="entry name" value="DEHYDRATASE_SER_THR"/>
    <property type="match status" value="1"/>
</dbReference>
<dbReference type="Proteomes" id="UP000000391">
    <property type="component" value="Chromosome"/>
</dbReference>
<evidence type="ECO:0000256" key="6">
    <source>
        <dbReference type="ARBA" id="ARBA00022605"/>
    </source>
</evidence>
<dbReference type="GO" id="GO:0004794">
    <property type="term" value="F:threonine deaminase activity"/>
    <property type="evidence" value="ECO:0007669"/>
    <property type="project" value="TreeGrafter"/>
</dbReference>
<evidence type="ECO:0000313" key="16">
    <source>
        <dbReference type="EMBL" id="ADI74762.1"/>
    </source>
</evidence>
<keyword evidence="9 12" id="KW-0456">Lyase</keyword>
<dbReference type="GO" id="GO:0003941">
    <property type="term" value="F:L-serine ammonia-lyase activity"/>
    <property type="evidence" value="ECO:0007669"/>
    <property type="project" value="TreeGrafter"/>
</dbReference>
<dbReference type="NCBIfam" id="NF006050">
    <property type="entry name" value="PRK08197.1"/>
    <property type="match status" value="1"/>
</dbReference>
<evidence type="ECO:0000259" key="15">
    <source>
        <dbReference type="Pfam" id="PF00291"/>
    </source>
</evidence>
<accession>D7EA91</accession>
<dbReference type="InterPro" id="IPR001926">
    <property type="entry name" value="TrpB-like_PALP"/>
</dbReference>
<evidence type="ECO:0000256" key="7">
    <source>
        <dbReference type="ARBA" id="ARBA00022697"/>
    </source>
</evidence>
<dbReference type="GO" id="GO:0004795">
    <property type="term" value="F:threonine synthase activity"/>
    <property type="evidence" value="ECO:0007669"/>
    <property type="project" value="UniProtKB-UniRule"/>
</dbReference>
<dbReference type="GO" id="GO:0009088">
    <property type="term" value="P:threonine biosynthetic process"/>
    <property type="evidence" value="ECO:0007669"/>
    <property type="project" value="UniProtKB-UniRule"/>
</dbReference>
<dbReference type="InterPro" id="IPR050147">
    <property type="entry name" value="Ser/Thr_Dehydratase"/>
</dbReference>
<evidence type="ECO:0000256" key="13">
    <source>
        <dbReference type="PIRSR" id="PIRSR038945-1"/>
    </source>
</evidence>
<feature type="binding site" evidence="13">
    <location>
        <position position="371"/>
    </location>
    <ligand>
        <name>pyridoxal 5'-phosphate</name>
        <dbReference type="ChEBI" id="CHEBI:597326"/>
    </ligand>
</feature>
<evidence type="ECO:0000313" key="17">
    <source>
        <dbReference type="Proteomes" id="UP000000391"/>
    </source>
</evidence>
<comment type="pathway">
    <text evidence="2 12">Amino-acid biosynthesis; L-threonine biosynthesis; L-threonine from L-aspartate: step 5/5.</text>
</comment>
<dbReference type="NCBIfam" id="TIGR00260">
    <property type="entry name" value="thrC"/>
    <property type="match status" value="1"/>
</dbReference>
<reference evidence="16 17" key="1">
    <citation type="submission" date="2010-06" db="EMBL/GenBank/DDBJ databases">
        <title>Complete sequence chromosome of Methanohalobium evestigatum Z-7303.</title>
        <authorList>
            <consortium name="US DOE Joint Genome Institute"/>
            <person name="Lucas S."/>
            <person name="Copeland A."/>
            <person name="Lapidus A."/>
            <person name="Cheng J.-F."/>
            <person name="Bruce D."/>
            <person name="Goodwin L."/>
            <person name="Pitluck S."/>
            <person name="Saunders E."/>
            <person name="Detter J.C."/>
            <person name="Han C."/>
            <person name="Tapia R."/>
            <person name="Land M."/>
            <person name="Hauser L."/>
            <person name="Kyrpides N."/>
            <person name="Mikhailova N."/>
            <person name="Sieprawska-Lupa M."/>
            <person name="Whitman W.B."/>
            <person name="Anderson I."/>
            <person name="Woyke T."/>
        </authorList>
    </citation>
    <scope>NUCLEOTIDE SEQUENCE [LARGE SCALE GENOMIC DNA]</scope>
    <source>
        <strain evidence="17">ATCC BAA-1072 / DSM 3721 / NBRC 107634 / OCM 161 / Z-7303</strain>
    </source>
</reference>
<keyword evidence="17" id="KW-1185">Reference proteome</keyword>
<keyword evidence="6 12" id="KW-0028">Amino-acid biosynthesis</keyword>
<dbReference type="STRING" id="644295.Metev_1932"/>
<evidence type="ECO:0000256" key="1">
    <source>
        <dbReference type="ARBA" id="ARBA00001933"/>
    </source>
</evidence>
<dbReference type="AlphaFoldDB" id="D7EA91"/>
<dbReference type="GeneID" id="9347591"/>
<dbReference type="GO" id="GO:0030170">
    <property type="term" value="F:pyridoxal phosphate binding"/>
    <property type="evidence" value="ECO:0007669"/>
    <property type="project" value="InterPro"/>
</dbReference>
<evidence type="ECO:0000256" key="9">
    <source>
        <dbReference type="ARBA" id="ARBA00023239"/>
    </source>
</evidence>
<dbReference type="EMBL" id="CP002069">
    <property type="protein sequence ID" value="ADI74762.1"/>
    <property type="molecule type" value="Genomic_DNA"/>
</dbReference>
<dbReference type="UniPathway" id="UPA00050">
    <property type="reaction ID" value="UER00065"/>
</dbReference>
<dbReference type="GO" id="GO:0006565">
    <property type="term" value="P:L-serine catabolic process"/>
    <property type="evidence" value="ECO:0007669"/>
    <property type="project" value="TreeGrafter"/>
</dbReference>
<dbReference type="FunFam" id="3.40.50.1100:FF:000014">
    <property type="entry name" value="Threonine synthase"/>
    <property type="match status" value="1"/>
</dbReference>
<protein>
    <recommendedName>
        <fullName evidence="5 11">Threonine synthase</fullName>
        <ecNumber evidence="4 11">4.2.3.1</ecNumber>
    </recommendedName>
</protein>
<dbReference type="RefSeq" id="WP_013195327.1">
    <property type="nucleotide sequence ID" value="NC_014253.1"/>
</dbReference>
<keyword evidence="8 12" id="KW-0663">Pyridoxal phosphate</keyword>
<dbReference type="OrthoDB" id="6371at2157"/>
<evidence type="ECO:0000256" key="11">
    <source>
        <dbReference type="NCBIfam" id="TIGR00260"/>
    </source>
</evidence>
<dbReference type="Pfam" id="PF00291">
    <property type="entry name" value="PALP"/>
    <property type="match status" value="1"/>
</dbReference>
<dbReference type="GO" id="GO:0006567">
    <property type="term" value="P:L-threonine catabolic process"/>
    <property type="evidence" value="ECO:0007669"/>
    <property type="project" value="TreeGrafter"/>
</dbReference>